<keyword evidence="4 5" id="KW-0648">Protein biosynthesis</keyword>
<dbReference type="Proteomes" id="UP000512167">
    <property type="component" value="Chromosome"/>
</dbReference>
<dbReference type="InterPro" id="IPR004374">
    <property type="entry name" value="PrfB"/>
</dbReference>
<proteinExistence type="inferred from homology"/>
<feature type="coiled-coil region" evidence="7">
    <location>
        <begin position="53"/>
        <end position="115"/>
    </location>
</feature>
<keyword evidence="10" id="KW-1185">Reference proteome</keyword>
<evidence type="ECO:0000256" key="4">
    <source>
        <dbReference type="ARBA" id="ARBA00022917"/>
    </source>
</evidence>
<dbReference type="InterPro" id="IPR045853">
    <property type="entry name" value="Pep_chain_release_fac_I_sf"/>
</dbReference>
<dbReference type="SUPFAM" id="SSF75620">
    <property type="entry name" value="Release factor"/>
    <property type="match status" value="1"/>
</dbReference>
<dbReference type="FunFam" id="3.30.160.20:FF:000004">
    <property type="entry name" value="Peptide chain release factor 1"/>
    <property type="match status" value="1"/>
</dbReference>
<evidence type="ECO:0000259" key="8">
    <source>
        <dbReference type="PROSITE" id="PS00745"/>
    </source>
</evidence>
<dbReference type="NCBIfam" id="TIGR00020">
    <property type="entry name" value="prfB"/>
    <property type="match status" value="1"/>
</dbReference>
<dbReference type="EMBL" id="CP051151">
    <property type="protein sequence ID" value="QLY40031.1"/>
    <property type="molecule type" value="Genomic_DNA"/>
</dbReference>
<dbReference type="PROSITE" id="PS00745">
    <property type="entry name" value="RF_PROK_I"/>
    <property type="match status" value="1"/>
</dbReference>
<dbReference type="AlphaFoldDB" id="A0A7L6N3B0"/>
<evidence type="ECO:0000313" key="9">
    <source>
        <dbReference type="EMBL" id="QLY40031.1"/>
    </source>
</evidence>
<evidence type="ECO:0000256" key="1">
    <source>
        <dbReference type="ARBA" id="ARBA00002613"/>
    </source>
</evidence>
<dbReference type="Gene3D" id="1.20.58.410">
    <property type="entry name" value="Release factor"/>
    <property type="match status" value="1"/>
</dbReference>
<reference evidence="9 10" key="1">
    <citation type="submission" date="2020-04" db="EMBL/GenBank/DDBJ databases">
        <authorList>
            <person name="Zheng R.K."/>
            <person name="Sun C.M."/>
        </authorList>
    </citation>
    <scope>NUCLEOTIDE SEQUENCE [LARGE SCALE GENOMIC DNA]</scope>
    <source>
        <strain evidence="10">zrk29</strain>
    </source>
</reference>
<dbReference type="RefSeq" id="WP_312032527.1">
    <property type="nucleotide sequence ID" value="NZ_CP051151.1"/>
</dbReference>
<evidence type="ECO:0000256" key="6">
    <source>
        <dbReference type="NCBIfam" id="TIGR00020"/>
    </source>
</evidence>
<keyword evidence="3 5" id="KW-0488">Methylation</keyword>
<dbReference type="GO" id="GO:0016149">
    <property type="term" value="F:translation release factor activity, codon specific"/>
    <property type="evidence" value="ECO:0007669"/>
    <property type="project" value="UniProtKB-UniRule"/>
</dbReference>
<dbReference type="InterPro" id="IPR005139">
    <property type="entry name" value="PCRF"/>
</dbReference>
<dbReference type="InterPro" id="IPR000352">
    <property type="entry name" value="Pep_chain_release_fac_I"/>
</dbReference>
<dbReference type="PANTHER" id="PTHR43116:SF3">
    <property type="entry name" value="CLASS I PEPTIDE CHAIN RELEASE FACTOR"/>
    <property type="match status" value="1"/>
</dbReference>
<evidence type="ECO:0000256" key="5">
    <source>
        <dbReference type="HAMAP-Rule" id="MF_00094"/>
    </source>
</evidence>
<dbReference type="Gene3D" id="3.30.70.1660">
    <property type="match status" value="1"/>
</dbReference>
<dbReference type="Pfam" id="PF00472">
    <property type="entry name" value="RF-1"/>
    <property type="match status" value="1"/>
</dbReference>
<gene>
    <name evidence="5" type="primary">prfB</name>
    <name evidence="9" type="ORF">HF295_03820</name>
</gene>
<evidence type="ECO:0000313" key="10">
    <source>
        <dbReference type="Proteomes" id="UP000512167"/>
    </source>
</evidence>
<evidence type="ECO:0000256" key="7">
    <source>
        <dbReference type="SAM" id="Coils"/>
    </source>
</evidence>
<dbReference type="Pfam" id="PF03462">
    <property type="entry name" value="PCRF"/>
    <property type="match status" value="1"/>
</dbReference>
<comment type="PTM">
    <text evidence="5">Methylated by PrmC. Methylation increases the termination efficiency of RF2.</text>
</comment>
<dbReference type="SMART" id="SM00937">
    <property type="entry name" value="PCRF"/>
    <property type="match status" value="1"/>
</dbReference>
<dbReference type="Gene3D" id="3.30.160.20">
    <property type="match status" value="1"/>
</dbReference>
<dbReference type="HAMAP" id="MF_00094">
    <property type="entry name" value="Rel_fac_2"/>
    <property type="match status" value="1"/>
</dbReference>
<comment type="similarity">
    <text evidence="2 5">Belongs to the prokaryotic/mitochondrial release factor family.</text>
</comment>
<name>A0A7L6N3B0_9MOLU</name>
<sequence length="365" mass="42122">MITLDELKKYSNQFSEDIEKIDQSIDIIETKEHLKDLENLTISPDFWLDNDKAQTIIGEVNELKSKIDDYQRLKDIYETIDLSIELLNEDEHVDLNEIEKLIKEFEQLNQAFTLRLLLNEDYDKFNAIIEFHPGAGGTESQDWAEMLFRMYKKYCDQHQYQFKILDYLDGEEAGLKSATVLVSGKYAYGYLKAESGVHRLVRISPFDSSGRRHTSFASVKVYPEIDDSIDIEIDETEIRVDTYRSSGKGGQGVNTTDSAIRITHLPTNIVVTCQNERSQIQNRETAMKVLKGKLYNLELEKQQEALAKFHDGKLNAFGSQIRSYVFHPYTMVKDHRTNFETGNGDKVMDGDLDGFIFAYLTMLKK</sequence>
<protein>
    <recommendedName>
        <fullName evidence="5 6">Peptide chain release factor 2</fullName>
        <shortName evidence="5">RF-2</shortName>
    </recommendedName>
</protein>
<comment type="subcellular location">
    <subcellularLocation>
        <location evidence="5">Cytoplasm</location>
    </subcellularLocation>
</comment>
<feature type="modified residue" description="N5-methylglutamine" evidence="5">
    <location>
        <position position="251"/>
    </location>
</feature>
<dbReference type="GO" id="GO:0005737">
    <property type="term" value="C:cytoplasm"/>
    <property type="evidence" value="ECO:0007669"/>
    <property type="project" value="UniProtKB-SubCell"/>
</dbReference>
<evidence type="ECO:0000256" key="2">
    <source>
        <dbReference type="ARBA" id="ARBA00010835"/>
    </source>
</evidence>
<keyword evidence="7" id="KW-0175">Coiled coil</keyword>
<feature type="domain" description="Prokaryotic-type class I peptide chain release factors" evidence="8">
    <location>
        <begin position="244"/>
        <end position="260"/>
    </location>
</feature>
<keyword evidence="5" id="KW-0963">Cytoplasm</keyword>
<evidence type="ECO:0000256" key="3">
    <source>
        <dbReference type="ARBA" id="ARBA00022481"/>
    </source>
</evidence>
<accession>A0A7L6N3B0</accession>
<dbReference type="KEGG" id="tbk:HF295_03820"/>
<comment type="function">
    <text evidence="1 5">Peptide chain release factor 2 directs the termination of translation in response to the peptide chain termination codons UGA and UAA.</text>
</comment>
<dbReference type="PANTHER" id="PTHR43116">
    <property type="entry name" value="PEPTIDE CHAIN RELEASE FACTOR 2"/>
    <property type="match status" value="1"/>
</dbReference>
<organism evidence="9 10">
    <name type="scientific">Hujiaoplasma nucleasis</name>
    <dbReference type="NCBI Taxonomy" id="2725268"/>
    <lineage>
        <taxon>Bacteria</taxon>
        <taxon>Bacillati</taxon>
        <taxon>Mycoplasmatota</taxon>
        <taxon>Mollicutes</taxon>
        <taxon>Candidatus Izemoplasmatales</taxon>
        <taxon>Hujiaoplasmataceae</taxon>
        <taxon>Hujiaoplasma</taxon>
    </lineage>
</organism>